<dbReference type="EMBL" id="AMZH03032326">
    <property type="protein sequence ID" value="RRT32385.1"/>
    <property type="molecule type" value="Genomic_DNA"/>
</dbReference>
<gene>
    <name evidence="1" type="ORF">B296_00058779</name>
</gene>
<protein>
    <submittedName>
        <fullName evidence="1">Uncharacterized protein</fullName>
    </submittedName>
</protein>
<dbReference type="Proteomes" id="UP000287651">
    <property type="component" value="Unassembled WGS sequence"/>
</dbReference>
<evidence type="ECO:0000313" key="1">
    <source>
        <dbReference type="EMBL" id="RRT32385.1"/>
    </source>
</evidence>
<name>A0A426WYL6_ENSVE</name>
<dbReference type="AlphaFoldDB" id="A0A426WYL6"/>
<sequence>MGIRTSTISQKNMMVINFAQSQVSISYSCTVSKFQNTGHSQCINPWQFVRA</sequence>
<dbReference type="PROSITE" id="PS51257">
    <property type="entry name" value="PROKAR_LIPOPROTEIN"/>
    <property type="match status" value="1"/>
</dbReference>
<evidence type="ECO:0000313" key="2">
    <source>
        <dbReference type="Proteomes" id="UP000287651"/>
    </source>
</evidence>
<accession>A0A426WYL6</accession>
<proteinExistence type="predicted"/>
<comment type="caution">
    <text evidence="1">The sequence shown here is derived from an EMBL/GenBank/DDBJ whole genome shotgun (WGS) entry which is preliminary data.</text>
</comment>
<organism evidence="1 2">
    <name type="scientific">Ensete ventricosum</name>
    <name type="common">Abyssinian banana</name>
    <name type="synonym">Musa ensete</name>
    <dbReference type="NCBI Taxonomy" id="4639"/>
    <lineage>
        <taxon>Eukaryota</taxon>
        <taxon>Viridiplantae</taxon>
        <taxon>Streptophyta</taxon>
        <taxon>Embryophyta</taxon>
        <taxon>Tracheophyta</taxon>
        <taxon>Spermatophyta</taxon>
        <taxon>Magnoliopsida</taxon>
        <taxon>Liliopsida</taxon>
        <taxon>Zingiberales</taxon>
        <taxon>Musaceae</taxon>
        <taxon>Ensete</taxon>
    </lineage>
</organism>
<reference evidence="1 2" key="1">
    <citation type="journal article" date="2014" name="Agronomy (Basel)">
        <title>A Draft Genome Sequence for Ensete ventricosum, the Drought-Tolerant Tree Against Hunger.</title>
        <authorList>
            <person name="Harrison J."/>
            <person name="Moore K.A."/>
            <person name="Paszkiewicz K."/>
            <person name="Jones T."/>
            <person name="Grant M."/>
            <person name="Ambacheew D."/>
            <person name="Muzemil S."/>
            <person name="Studholme D.J."/>
        </authorList>
    </citation>
    <scope>NUCLEOTIDE SEQUENCE [LARGE SCALE GENOMIC DNA]</scope>
</reference>